<dbReference type="STRING" id="1341132.A0A3F3PJ79"/>
<dbReference type="Gene3D" id="3.80.10.10">
    <property type="entry name" value="Ribonuclease Inhibitor"/>
    <property type="match status" value="1"/>
</dbReference>
<proteinExistence type="predicted"/>
<dbReference type="SUPFAM" id="SSF52047">
    <property type="entry name" value="RNI-like"/>
    <property type="match status" value="1"/>
</dbReference>
<keyword evidence="2" id="KW-1185">Reference proteome</keyword>
<evidence type="ECO:0000313" key="1">
    <source>
        <dbReference type="EMBL" id="RDH26994.1"/>
    </source>
</evidence>
<sequence>MGITMKGASLSLEHLPTELLEIIAIHVLQCSSLESLSCVNRAFRFICLPHMFEKLTVRFSLIGMEKLQQVSLSYISNYVKTICYKASEIIDPLVQCPHYFSTCLYTPLEYVRDEREFCWAYHGRQITYKRIYSYFKDLSEEQQAIIQADHDFMSFSSCLPRFLRLRSLEICLTNNIEKPFRWFTGRMLVDWKNSFSDHLEAVLQGLCAARENGITIHTLQVTGFYSRLPLVGSRVSSLAVCALHSVEELYLVDSPGLLDFIAATRLPSVRVLELENCWLQVPELQKVLLTHGRTLEILHLENVWLPSERFYDWGVSLSLGTTSTVVDGISNIRTGEAMRELTINRRGNKYEYRRTFS</sequence>
<evidence type="ECO:0008006" key="3">
    <source>
        <dbReference type="Google" id="ProtNLM"/>
    </source>
</evidence>
<gene>
    <name evidence="1" type="ORF">BDQ94DRAFT_185641</name>
</gene>
<evidence type="ECO:0000313" key="2">
    <source>
        <dbReference type="Proteomes" id="UP000253729"/>
    </source>
</evidence>
<organism evidence="1 2">
    <name type="scientific">Aspergillus welwitschiae</name>
    <dbReference type="NCBI Taxonomy" id="1341132"/>
    <lineage>
        <taxon>Eukaryota</taxon>
        <taxon>Fungi</taxon>
        <taxon>Dikarya</taxon>
        <taxon>Ascomycota</taxon>
        <taxon>Pezizomycotina</taxon>
        <taxon>Eurotiomycetes</taxon>
        <taxon>Eurotiomycetidae</taxon>
        <taxon>Eurotiales</taxon>
        <taxon>Aspergillaceae</taxon>
        <taxon>Aspergillus</taxon>
        <taxon>Aspergillus subgen. Circumdati</taxon>
    </lineage>
</organism>
<name>A0A3F3PJ79_9EURO</name>
<dbReference type="InterPro" id="IPR032675">
    <property type="entry name" value="LRR_dom_sf"/>
</dbReference>
<dbReference type="AlphaFoldDB" id="A0A3F3PJ79"/>
<accession>A0A3F3PJ79</accession>
<dbReference type="Proteomes" id="UP000253729">
    <property type="component" value="Unassembled WGS sequence"/>
</dbReference>
<protein>
    <recommendedName>
        <fullName evidence="3">F-box domain-containing protein</fullName>
    </recommendedName>
</protein>
<reference evidence="1 2" key="1">
    <citation type="submission" date="2018-07" db="EMBL/GenBank/DDBJ databases">
        <title>The genomes of Aspergillus section Nigri reveals drivers in fungal speciation.</title>
        <authorList>
            <consortium name="DOE Joint Genome Institute"/>
            <person name="Vesth T.C."/>
            <person name="Nybo J."/>
            <person name="Theobald S."/>
            <person name="Brandl J."/>
            <person name="Frisvad J.C."/>
            <person name="Nielsen K.F."/>
            <person name="Lyhne E.K."/>
            <person name="Kogle M.E."/>
            <person name="Kuo A."/>
            <person name="Riley R."/>
            <person name="Clum A."/>
            <person name="Nolan M."/>
            <person name="Lipzen A."/>
            <person name="Salamov A."/>
            <person name="Henrissat B."/>
            <person name="Wiebenga A."/>
            <person name="De vries R.P."/>
            <person name="Grigoriev I.V."/>
            <person name="Mortensen U.H."/>
            <person name="Andersen M.R."/>
            <person name="Baker S.E."/>
        </authorList>
    </citation>
    <scope>NUCLEOTIDE SEQUENCE [LARGE SCALE GENOMIC DNA]</scope>
    <source>
        <strain evidence="1 2">CBS 139.54b</strain>
    </source>
</reference>
<dbReference type="RefSeq" id="XP_026620016.1">
    <property type="nucleotide sequence ID" value="XM_026774938.1"/>
</dbReference>
<dbReference type="EMBL" id="KZ852106">
    <property type="protein sequence ID" value="RDH26994.1"/>
    <property type="molecule type" value="Genomic_DNA"/>
</dbReference>
<dbReference type="GeneID" id="38143294"/>